<dbReference type="InterPro" id="IPR050229">
    <property type="entry name" value="GlpE_sulfurtransferase"/>
</dbReference>
<evidence type="ECO:0000313" key="4">
    <source>
        <dbReference type="Proteomes" id="UP000503339"/>
    </source>
</evidence>
<protein>
    <submittedName>
        <fullName evidence="3">Rhodanese-like domain-containing protein</fullName>
    </submittedName>
</protein>
<organism evidence="3 4">
    <name type="scientific">Mesorhizobium erdmanii</name>
    <dbReference type="NCBI Taxonomy" id="1777866"/>
    <lineage>
        <taxon>Bacteria</taxon>
        <taxon>Pseudomonadati</taxon>
        <taxon>Pseudomonadota</taxon>
        <taxon>Alphaproteobacteria</taxon>
        <taxon>Hyphomicrobiales</taxon>
        <taxon>Phyllobacteriaceae</taxon>
        <taxon>Mesorhizobium</taxon>
    </lineage>
</organism>
<sequence>MFGFGRRSTAKTLTPTQVRQMGDAVTLVDVREDGEWASGHIAGAIHIPLGKLRDEMDRIPSGKRVVFYCHAGGRSSQAIAVAMAAGQPHDTHMGGGISSWRAQGFPSSS</sequence>
<dbReference type="EMBL" id="CP033361">
    <property type="protein sequence ID" value="QKC77437.1"/>
    <property type="molecule type" value="Genomic_DNA"/>
</dbReference>
<dbReference type="PANTHER" id="PTHR43031:SF16">
    <property type="entry name" value="OXIDOREDUCTASE"/>
    <property type="match status" value="1"/>
</dbReference>
<dbReference type="SMART" id="SM00450">
    <property type="entry name" value="RHOD"/>
    <property type="match status" value="1"/>
</dbReference>
<dbReference type="SUPFAM" id="SSF52821">
    <property type="entry name" value="Rhodanese/Cell cycle control phosphatase"/>
    <property type="match status" value="1"/>
</dbReference>
<reference evidence="3 4" key="1">
    <citation type="submission" date="2018-10" db="EMBL/GenBank/DDBJ databases">
        <authorList>
            <person name="Perry B.J."/>
            <person name="Sullivan J.T."/>
            <person name="Murphy R.J.T."/>
            <person name="Ramsay J.P."/>
            <person name="Ronson C.W."/>
        </authorList>
    </citation>
    <scope>NUCLEOTIDE SEQUENCE [LARGE SCALE GENOMIC DNA]</scope>
    <source>
        <strain evidence="3 4">NZP2014</strain>
    </source>
</reference>
<dbReference type="KEGG" id="merd:EB233_19600"/>
<dbReference type="Proteomes" id="UP000503339">
    <property type="component" value="Chromosome"/>
</dbReference>
<dbReference type="InterPro" id="IPR001763">
    <property type="entry name" value="Rhodanese-like_dom"/>
</dbReference>
<name>A0A6M7UNC3_9HYPH</name>
<gene>
    <name evidence="3" type="ORF">EB233_19600</name>
</gene>
<feature type="domain" description="Rhodanese" evidence="2">
    <location>
        <begin position="21"/>
        <end position="109"/>
    </location>
</feature>
<evidence type="ECO:0000256" key="1">
    <source>
        <dbReference type="SAM" id="MobiDB-lite"/>
    </source>
</evidence>
<dbReference type="Pfam" id="PF00581">
    <property type="entry name" value="Rhodanese"/>
    <property type="match status" value="1"/>
</dbReference>
<evidence type="ECO:0000259" key="2">
    <source>
        <dbReference type="PROSITE" id="PS50206"/>
    </source>
</evidence>
<dbReference type="PROSITE" id="PS50206">
    <property type="entry name" value="RHODANESE_3"/>
    <property type="match status" value="1"/>
</dbReference>
<evidence type="ECO:0000313" key="3">
    <source>
        <dbReference type="EMBL" id="QKC77437.1"/>
    </source>
</evidence>
<proteinExistence type="predicted"/>
<dbReference type="AlphaFoldDB" id="A0A6M7UNC3"/>
<feature type="region of interest" description="Disordered" evidence="1">
    <location>
        <begin position="88"/>
        <end position="109"/>
    </location>
</feature>
<dbReference type="CDD" id="cd00158">
    <property type="entry name" value="RHOD"/>
    <property type="match status" value="1"/>
</dbReference>
<accession>A0A6M7UNC3</accession>
<dbReference type="RefSeq" id="WP_064988662.1">
    <property type="nucleotide sequence ID" value="NZ_CP033361.1"/>
</dbReference>
<dbReference type="InterPro" id="IPR036873">
    <property type="entry name" value="Rhodanese-like_dom_sf"/>
</dbReference>
<keyword evidence="4" id="KW-1185">Reference proteome</keyword>
<dbReference type="PANTHER" id="PTHR43031">
    <property type="entry name" value="FAD-DEPENDENT OXIDOREDUCTASE"/>
    <property type="match status" value="1"/>
</dbReference>
<dbReference type="Gene3D" id="3.40.250.10">
    <property type="entry name" value="Rhodanese-like domain"/>
    <property type="match status" value="1"/>
</dbReference>